<organism evidence="2 3">
    <name type="scientific">Starmerella bacillaris</name>
    <name type="common">Yeast</name>
    <name type="synonym">Candida zemplinina</name>
    <dbReference type="NCBI Taxonomy" id="1247836"/>
    <lineage>
        <taxon>Eukaryota</taxon>
        <taxon>Fungi</taxon>
        <taxon>Dikarya</taxon>
        <taxon>Ascomycota</taxon>
        <taxon>Saccharomycotina</taxon>
        <taxon>Dipodascomycetes</taxon>
        <taxon>Dipodascales</taxon>
        <taxon>Trichomonascaceae</taxon>
        <taxon>Starmerella</taxon>
    </lineage>
</organism>
<keyword evidence="1" id="KW-0732">Signal</keyword>
<evidence type="ECO:0000256" key="1">
    <source>
        <dbReference type="SAM" id="SignalP"/>
    </source>
</evidence>
<keyword evidence="3" id="KW-1185">Reference proteome</keyword>
<feature type="signal peptide" evidence="1">
    <location>
        <begin position="1"/>
        <end position="16"/>
    </location>
</feature>
<proteinExistence type="predicted"/>
<dbReference type="Proteomes" id="UP001362899">
    <property type="component" value="Unassembled WGS sequence"/>
</dbReference>
<evidence type="ECO:0000313" key="3">
    <source>
        <dbReference type="Proteomes" id="UP001362899"/>
    </source>
</evidence>
<dbReference type="AlphaFoldDB" id="A0AAV5RHY6"/>
<feature type="chain" id="PRO_5043674938" evidence="1">
    <location>
        <begin position="17"/>
        <end position="85"/>
    </location>
</feature>
<name>A0AAV5RHY6_STABA</name>
<dbReference type="EMBL" id="BTGC01000003">
    <property type="protein sequence ID" value="GMM51065.1"/>
    <property type="molecule type" value="Genomic_DNA"/>
</dbReference>
<protein>
    <submittedName>
        <fullName evidence="2">Uncharacterized protein</fullName>
    </submittedName>
</protein>
<reference evidence="2 3" key="1">
    <citation type="journal article" date="2023" name="Elife">
        <title>Identification of key yeast species and microbe-microbe interactions impacting larval growth of Drosophila in the wild.</title>
        <authorList>
            <person name="Mure A."/>
            <person name="Sugiura Y."/>
            <person name="Maeda R."/>
            <person name="Honda K."/>
            <person name="Sakurai N."/>
            <person name="Takahashi Y."/>
            <person name="Watada M."/>
            <person name="Katoh T."/>
            <person name="Gotoh A."/>
            <person name="Gotoh Y."/>
            <person name="Taniguchi I."/>
            <person name="Nakamura K."/>
            <person name="Hayashi T."/>
            <person name="Katayama T."/>
            <person name="Uemura T."/>
            <person name="Hattori Y."/>
        </authorList>
    </citation>
    <scope>NUCLEOTIDE SEQUENCE [LARGE SCALE GENOMIC DNA]</scope>
    <source>
        <strain evidence="2 3">SB-73</strain>
    </source>
</reference>
<gene>
    <name evidence="2" type="ORF">DASB73_020230</name>
</gene>
<evidence type="ECO:0000313" key="2">
    <source>
        <dbReference type="EMBL" id="GMM51065.1"/>
    </source>
</evidence>
<accession>A0AAV5RHY6</accession>
<sequence>MFSLALLLSQAVSAESLTNGTAITTSAPKTTAPATTSEGLETFTVTTLGKTYTITTSGIPNAGTINQAGKIVALGAVAGSVMLLL</sequence>
<comment type="caution">
    <text evidence="2">The sequence shown here is derived from an EMBL/GenBank/DDBJ whole genome shotgun (WGS) entry which is preliminary data.</text>
</comment>